<name>E4Y2K3_OIKDI</name>
<sequence length="258" mass="29012">MADDDFSDRRGRSRFSTKVLLAVFFQFSVLVAYCNGFVYNESLSNWVAGALDANWWVILVAFVCVILAILVFFFKPQLLTEAPKCYVSFIVLTNIIGAFTGFLAVYVSASMCNPKTVPLCDAAQKLAATQIISSALYGTLICLLICVALNWLMDMENQFKLMLIIQLILTIPCGFLMWWILGWQIAYVAAICAFICGVMTWIMFFLRMIMFADFLQEAADDMGADTIDNLWIFAACLLYVQICRLFLAIVRLLQAASD</sequence>
<feature type="transmembrane region" description="Helical" evidence="1">
    <location>
        <begin position="127"/>
        <end position="149"/>
    </location>
</feature>
<dbReference type="InParanoid" id="E4Y2K3"/>
<feature type="transmembrane region" description="Helical" evidence="1">
    <location>
        <begin position="230"/>
        <end position="253"/>
    </location>
</feature>
<accession>E4Y2K3</accession>
<feature type="transmembrane region" description="Helical" evidence="1">
    <location>
        <begin position="86"/>
        <end position="107"/>
    </location>
</feature>
<protein>
    <submittedName>
        <fullName evidence="2">Uncharacterized protein</fullName>
    </submittedName>
</protein>
<organism evidence="2">
    <name type="scientific">Oikopleura dioica</name>
    <name type="common">Tunicate</name>
    <dbReference type="NCBI Taxonomy" id="34765"/>
    <lineage>
        <taxon>Eukaryota</taxon>
        <taxon>Metazoa</taxon>
        <taxon>Chordata</taxon>
        <taxon>Tunicata</taxon>
        <taxon>Appendicularia</taxon>
        <taxon>Copelata</taxon>
        <taxon>Oikopleuridae</taxon>
        <taxon>Oikopleura</taxon>
    </lineage>
</organism>
<keyword evidence="1" id="KW-0472">Membrane</keyword>
<reference evidence="2" key="1">
    <citation type="journal article" date="2010" name="Science">
        <title>Plasticity of animal genome architecture unmasked by rapid evolution of a pelagic tunicate.</title>
        <authorList>
            <person name="Denoeud F."/>
            <person name="Henriet S."/>
            <person name="Mungpakdee S."/>
            <person name="Aury J.M."/>
            <person name="Da Silva C."/>
            <person name="Brinkmann H."/>
            <person name="Mikhaleva J."/>
            <person name="Olsen L.C."/>
            <person name="Jubin C."/>
            <person name="Canestro C."/>
            <person name="Bouquet J.M."/>
            <person name="Danks G."/>
            <person name="Poulain J."/>
            <person name="Campsteijn C."/>
            <person name="Adamski M."/>
            <person name="Cross I."/>
            <person name="Yadetie F."/>
            <person name="Muffato M."/>
            <person name="Louis A."/>
            <person name="Butcher S."/>
            <person name="Tsagkogeorga G."/>
            <person name="Konrad A."/>
            <person name="Singh S."/>
            <person name="Jensen M.F."/>
            <person name="Cong E.H."/>
            <person name="Eikeseth-Otteraa H."/>
            <person name="Noel B."/>
            <person name="Anthouard V."/>
            <person name="Porcel B.M."/>
            <person name="Kachouri-Lafond R."/>
            <person name="Nishino A."/>
            <person name="Ugolini M."/>
            <person name="Chourrout P."/>
            <person name="Nishida H."/>
            <person name="Aasland R."/>
            <person name="Huzurbazar S."/>
            <person name="Westhof E."/>
            <person name="Delsuc F."/>
            <person name="Lehrach H."/>
            <person name="Reinhardt R."/>
            <person name="Weissenbach J."/>
            <person name="Roy S.W."/>
            <person name="Artiguenave F."/>
            <person name="Postlethwait J.H."/>
            <person name="Manak J.R."/>
            <person name="Thompson E.M."/>
            <person name="Jaillon O."/>
            <person name="Du Pasquier L."/>
            <person name="Boudinot P."/>
            <person name="Liberles D.A."/>
            <person name="Volff J.N."/>
            <person name="Philippe H."/>
            <person name="Lenhard B."/>
            <person name="Roest Crollius H."/>
            <person name="Wincker P."/>
            <person name="Chourrout D."/>
        </authorList>
    </citation>
    <scope>NUCLEOTIDE SEQUENCE [LARGE SCALE GENOMIC DNA]</scope>
</reference>
<dbReference type="OrthoDB" id="10342580at2759"/>
<evidence type="ECO:0000256" key="1">
    <source>
        <dbReference type="SAM" id="Phobius"/>
    </source>
</evidence>
<gene>
    <name evidence="2" type="ORF">GSOID_T00016405001</name>
</gene>
<evidence type="ECO:0000313" key="2">
    <source>
        <dbReference type="EMBL" id="CBY16093.1"/>
    </source>
</evidence>
<dbReference type="Proteomes" id="UP000001307">
    <property type="component" value="Unassembled WGS sequence"/>
</dbReference>
<feature type="transmembrane region" description="Helical" evidence="1">
    <location>
        <begin position="53"/>
        <end position="74"/>
    </location>
</feature>
<feature type="transmembrane region" description="Helical" evidence="1">
    <location>
        <begin position="187"/>
        <end position="209"/>
    </location>
</feature>
<keyword evidence="1" id="KW-1133">Transmembrane helix</keyword>
<evidence type="ECO:0000313" key="3">
    <source>
        <dbReference type="Proteomes" id="UP000001307"/>
    </source>
</evidence>
<proteinExistence type="predicted"/>
<keyword evidence="3" id="KW-1185">Reference proteome</keyword>
<dbReference type="EMBL" id="FN653877">
    <property type="protein sequence ID" value="CBY16093.1"/>
    <property type="molecule type" value="Genomic_DNA"/>
</dbReference>
<dbReference type="AlphaFoldDB" id="E4Y2K3"/>
<feature type="transmembrane region" description="Helical" evidence="1">
    <location>
        <begin position="19"/>
        <end position="38"/>
    </location>
</feature>
<keyword evidence="1" id="KW-0812">Transmembrane</keyword>
<feature type="transmembrane region" description="Helical" evidence="1">
    <location>
        <begin position="161"/>
        <end position="181"/>
    </location>
</feature>